<dbReference type="AlphaFoldDB" id="A0A0D2Q1U2"/>
<sequence>MPAVPTRPRISSVRTYLPHATSPTHSSESAEAICVPRANSPDSSWRRLAPPAALRICRTRPQTSNSRNNPGHAPRETGPRACARPTRVVYYLPWSVD</sequence>
<keyword evidence="3" id="KW-1185">Reference proteome</keyword>
<proteinExistence type="predicted"/>
<evidence type="ECO:0000256" key="1">
    <source>
        <dbReference type="SAM" id="MobiDB-lite"/>
    </source>
</evidence>
<reference evidence="3" key="1">
    <citation type="submission" date="2014-04" db="EMBL/GenBank/DDBJ databases">
        <title>Evolutionary Origins and Diversification of the Mycorrhizal Mutualists.</title>
        <authorList>
            <consortium name="DOE Joint Genome Institute"/>
            <consortium name="Mycorrhizal Genomics Consortium"/>
            <person name="Kohler A."/>
            <person name="Kuo A."/>
            <person name="Nagy L.G."/>
            <person name="Floudas D."/>
            <person name="Copeland A."/>
            <person name="Barry K.W."/>
            <person name="Cichocki N."/>
            <person name="Veneault-Fourrey C."/>
            <person name="LaButti K."/>
            <person name="Lindquist E.A."/>
            <person name="Lipzen A."/>
            <person name="Lundell T."/>
            <person name="Morin E."/>
            <person name="Murat C."/>
            <person name="Riley R."/>
            <person name="Ohm R."/>
            <person name="Sun H."/>
            <person name="Tunlid A."/>
            <person name="Henrissat B."/>
            <person name="Grigoriev I.V."/>
            <person name="Hibbett D.S."/>
            <person name="Martin F."/>
        </authorList>
    </citation>
    <scope>NUCLEOTIDE SEQUENCE [LARGE SCALE GENOMIC DNA]</scope>
    <source>
        <strain evidence="3">FD-334 SS-4</strain>
    </source>
</reference>
<dbReference type="Proteomes" id="UP000054270">
    <property type="component" value="Unassembled WGS sequence"/>
</dbReference>
<name>A0A0D2Q1U2_HYPSF</name>
<feature type="compositionally biased region" description="Polar residues" evidence="1">
    <location>
        <begin position="60"/>
        <end position="69"/>
    </location>
</feature>
<protein>
    <submittedName>
        <fullName evidence="2">Uncharacterized protein</fullName>
    </submittedName>
</protein>
<feature type="region of interest" description="Disordered" evidence="1">
    <location>
        <begin position="53"/>
        <end position="82"/>
    </location>
</feature>
<gene>
    <name evidence="2" type="ORF">HYPSUDRAFT_64703</name>
</gene>
<organism evidence="2 3">
    <name type="scientific">Hypholoma sublateritium (strain FD-334 SS-4)</name>
    <dbReference type="NCBI Taxonomy" id="945553"/>
    <lineage>
        <taxon>Eukaryota</taxon>
        <taxon>Fungi</taxon>
        <taxon>Dikarya</taxon>
        <taxon>Basidiomycota</taxon>
        <taxon>Agaricomycotina</taxon>
        <taxon>Agaricomycetes</taxon>
        <taxon>Agaricomycetidae</taxon>
        <taxon>Agaricales</taxon>
        <taxon>Agaricineae</taxon>
        <taxon>Strophariaceae</taxon>
        <taxon>Hypholoma</taxon>
    </lineage>
</organism>
<evidence type="ECO:0000313" key="3">
    <source>
        <dbReference type="Proteomes" id="UP000054270"/>
    </source>
</evidence>
<evidence type="ECO:0000313" key="2">
    <source>
        <dbReference type="EMBL" id="KJA25520.1"/>
    </source>
</evidence>
<feature type="region of interest" description="Disordered" evidence="1">
    <location>
        <begin position="1"/>
        <end position="31"/>
    </location>
</feature>
<accession>A0A0D2Q1U2</accession>
<dbReference type="EMBL" id="KN817531">
    <property type="protein sequence ID" value="KJA25520.1"/>
    <property type="molecule type" value="Genomic_DNA"/>
</dbReference>